<dbReference type="PANTHER" id="PTHR24366">
    <property type="entry name" value="IG(IMMUNOGLOBULIN) AND LRR(LEUCINE RICH REPEAT) DOMAINS"/>
    <property type="match status" value="1"/>
</dbReference>
<dbReference type="InParanoid" id="W4KKF6"/>
<feature type="compositionally biased region" description="Low complexity" evidence="3">
    <location>
        <begin position="313"/>
        <end position="325"/>
    </location>
</feature>
<evidence type="ECO:0000256" key="3">
    <source>
        <dbReference type="SAM" id="MobiDB-lite"/>
    </source>
</evidence>
<reference evidence="4 5" key="1">
    <citation type="journal article" date="2012" name="New Phytol.">
        <title>Insight into trade-off between wood decay and parasitism from the genome of a fungal forest pathogen.</title>
        <authorList>
            <person name="Olson A."/>
            <person name="Aerts A."/>
            <person name="Asiegbu F."/>
            <person name="Belbahri L."/>
            <person name="Bouzid O."/>
            <person name="Broberg A."/>
            <person name="Canback B."/>
            <person name="Coutinho P.M."/>
            <person name="Cullen D."/>
            <person name="Dalman K."/>
            <person name="Deflorio G."/>
            <person name="van Diepen L.T."/>
            <person name="Dunand C."/>
            <person name="Duplessis S."/>
            <person name="Durling M."/>
            <person name="Gonthier P."/>
            <person name="Grimwood J."/>
            <person name="Fossdal C.G."/>
            <person name="Hansson D."/>
            <person name="Henrissat B."/>
            <person name="Hietala A."/>
            <person name="Himmelstrand K."/>
            <person name="Hoffmeister D."/>
            <person name="Hogberg N."/>
            <person name="James T.Y."/>
            <person name="Karlsson M."/>
            <person name="Kohler A."/>
            <person name="Kues U."/>
            <person name="Lee Y.H."/>
            <person name="Lin Y.C."/>
            <person name="Lind M."/>
            <person name="Lindquist E."/>
            <person name="Lombard V."/>
            <person name="Lucas S."/>
            <person name="Lunden K."/>
            <person name="Morin E."/>
            <person name="Murat C."/>
            <person name="Park J."/>
            <person name="Raffaello T."/>
            <person name="Rouze P."/>
            <person name="Salamov A."/>
            <person name="Schmutz J."/>
            <person name="Solheim H."/>
            <person name="Stahlberg J."/>
            <person name="Velez H."/>
            <person name="de Vries R.P."/>
            <person name="Wiebenga A."/>
            <person name="Woodward S."/>
            <person name="Yakovlev I."/>
            <person name="Garbelotto M."/>
            <person name="Martin F."/>
            <person name="Grigoriev I.V."/>
            <person name="Stenlid J."/>
        </authorList>
    </citation>
    <scope>NUCLEOTIDE SEQUENCE [LARGE SCALE GENOMIC DNA]</scope>
    <source>
        <strain evidence="4 5">TC 32-1</strain>
    </source>
</reference>
<feature type="compositionally biased region" description="Low complexity" evidence="3">
    <location>
        <begin position="772"/>
        <end position="786"/>
    </location>
</feature>
<dbReference type="STRING" id="747525.W4KKF6"/>
<feature type="region of interest" description="Disordered" evidence="3">
    <location>
        <begin position="751"/>
        <end position="794"/>
    </location>
</feature>
<dbReference type="InterPro" id="IPR032675">
    <property type="entry name" value="LRR_dom_sf"/>
</dbReference>
<evidence type="ECO:0000313" key="4">
    <source>
        <dbReference type="EMBL" id="ETW85820.1"/>
    </source>
</evidence>
<evidence type="ECO:0000313" key="5">
    <source>
        <dbReference type="Proteomes" id="UP000030671"/>
    </source>
</evidence>
<dbReference type="PROSITE" id="PS51450">
    <property type="entry name" value="LRR"/>
    <property type="match status" value="1"/>
</dbReference>
<dbReference type="Pfam" id="PF10428">
    <property type="entry name" value="SOG2"/>
    <property type="match status" value="1"/>
</dbReference>
<dbReference type="GeneID" id="20674611"/>
<feature type="region of interest" description="Disordered" evidence="3">
    <location>
        <begin position="246"/>
        <end position="265"/>
    </location>
</feature>
<dbReference type="InterPro" id="IPR003591">
    <property type="entry name" value="Leu-rich_rpt_typical-subtyp"/>
</dbReference>
<dbReference type="PANTHER" id="PTHR24366:SF96">
    <property type="entry name" value="LEUCINE RICH REPEAT CONTAINING 53"/>
    <property type="match status" value="1"/>
</dbReference>
<dbReference type="OrthoDB" id="1394818at2759"/>
<evidence type="ECO:0008006" key="6">
    <source>
        <dbReference type="Google" id="ProtNLM"/>
    </source>
</evidence>
<dbReference type="eggNOG" id="KOG0619">
    <property type="taxonomic scope" value="Eukaryota"/>
</dbReference>
<keyword evidence="2" id="KW-0677">Repeat</keyword>
<feature type="region of interest" description="Disordered" evidence="3">
    <location>
        <begin position="651"/>
        <end position="704"/>
    </location>
</feature>
<dbReference type="HOGENOM" id="CLU_006272_0_0_1"/>
<feature type="compositionally biased region" description="Basic and acidic residues" evidence="3">
    <location>
        <begin position="759"/>
        <end position="768"/>
    </location>
</feature>
<dbReference type="InterPro" id="IPR001611">
    <property type="entry name" value="Leu-rich_rpt"/>
</dbReference>
<dbReference type="RefSeq" id="XP_009542640.1">
    <property type="nucleotide sequence ID" value="XM_009544345.1"/>
</dbReference>
<dbReference type="InterPro" id="IPR019487">
    <property type="entry name" value="RAM_signalling_pathway_SOG2"/>
</dbReference>
<feature type="compositionally biased region" description="Low complexity" evidence="3">
    <location>
        <begin position="964"/>
        <end position="976"/>
    </location>
</feature>
<feature type="compositionally biased region" description="Polar residues" evidence="3">
    <location>
        <begin position="347"/>
        <end position="371"/>
    </location>
</feature>
<accession>W4KKF6</accession>
<keyword evidence="5" id="KW-1185">Reference proteome</keyword>
<evidence type="ECO:0000256" key="1">
    <source>
        <dbReference type="ARBA" id="ARBA00022614"/>
    </source>
</evidence>
<dbReference type="Pfam" id="PF13855">
    <property type="entry name" value="LRR_8"/>
    <property type="match status" value="1"/>
</dbReference>
<name>W4KKF6_HETIT</name>
<dbReference type="EMBL" id="KI925455">
    <property type="protein sequence ID" value="ETW85820.1"/>
    <property type="molecule type" value="Genomic_DNA"/>
</dbReference>
<evidence type="ECO:0000256" key="2">
    <source>
        <dbReference type="ARBA" id="ARBA00022737"/>
    </source>
</evidence>
<dbReference type="AlphaFoldDB" id="W4KKF6"/>
<dbReference type="SMART" id="SM00369">
    <property type="entry name" value="LRR_TYP"/>
    <property type="match status" value="3"/>
</dbReference>
<sequence>MSASDAEPLLGRASPGTLYLRSRPSSPISSTSLNHVHIAEALLKSEDGGATLDLSHRNLSDVGEYGAHELASIGREENAEDDSTVLRVTLANNRLATLPMAFAVLSRLRYLNLKSNSFTVFPEVLTIMPSLEILDIGRNKIKRLPSEPGSLVNLRVFSLYKNKIIRLPAYLTQFKRLHILRIEQNPLEWPPKAVLELGATDSHLTTKDWIKEVQKWMAENSGSPEHSKSGDESGFINDFVHRRDDSSRIHSPVNEGDYDHGQTPHARSFSVVSNASVYSLEETQVSLGPPSSAPRPGRVLPLHLGSLSTSISIGSSVSPSNSPDSYLPTPEESISSTDDDVSRYYSEAQSHARNASYAGSSRLATRSSLTGKKSLPDLRPARLRLNSDADAAGLPSIPVGTQVTFTTPLRVNKSLDNFPMPSPISYRQDSSESDAFSVTSITARPFAHGPVSASPTSLEQPAPPMDVERNSYFRRFSTLPSSTISKTIPSSLLSLVDAVRGILFAVSQVYQTLQHYTVYAIDERLSSVLLKVLDPASNYMTQLINALDRFDSMSRRTVPTPSVCRAVIESCKDNVTVFGKAVGVLALQLKVLATRDDVRYTRQMLLVLYGATAEISNAWQSMTPHIDAVEPLLRDHRPPPVGKVRSMQPVLSGLEQSPSPSPSPVPSTAPVFVPPHKPRSPVDSPGGRTHMARRHAGSFSSKDVEIGKSLPSHLEFPNLQGGIVTGNATDIPTPRAALRLAGFVANQSVTAPNRSPFKASKEPWDSHSRQGSQTSLVGSSAGSSPSILGRMPTTELPSDLSTLVDKEAIEAMFKAVEAAPPVWSMMDTMLADVSERREEVRESLGKAQVLTDQLKEGILTLQAGVQVDRKALREDAHLFVKTVVQLSNIIKTYGVSHPLSPVLRNSMVVLTNATEEFVILLHVSSFSSPPTPRPYSPMVPIVNGQSSTNGSFLGADDSRLGASLSRSRSAQAALKKPPSPLPARDIPHSAQPNQSFKIPTPPRRMRRELLLSPEDGMIGY</sequence>
<feature type="compositionally biased region" description="Pro residues" evidence="3">
    <location>
        <begin position="659"/>
        <end position="675"/>
    </location>
</feature>
<dbReference type="Gene3D" id="3.80.10.10">
    <property type="entry name" value="Ribonuclease Inhibitor"/>
    <property type="match status" value="1"/>
</dbReference>
<proteinExistence type="predicted"/>
<gene>
    <name evidence="4" type="ORF">HETIRDRAFT_432428</name>
</gene>
<protein>
    <recommendedName>
        <fullName evidence="6">RAM signaling network component</fullName>
    </recommendedName>
</protein>
<feature type="region of interest" description="Disordered" evidence="3">
    <location>
        <begin position="313"/>
        <end position="375"/>
    </location>
</feature>
<feature type="region of interest" description="Disordered" evidence="3">
    <location>
        <begin position="964"/>
        <end position="1020"/>
    </location>
</feature>
<dbReference type="KEGG" id="hir:HETIRDRAFT_432428"/>
<keyword evidence="1" id="KW-0433">Leucine-rich repeat</keyword>
<organism evidence="4 5">
    <name type="scientific">Heterobasidion irregulare (strain TC 32-1)</name>
    <dbReference type="NCBI Taxonomy" id="747525"/>
    <lineage>
        <taxon>Eukaryota</taxon>
        <taxon>Fungi</taxon>
        <taxon>Dikarya</taxon>
        <taxon>Basidiomycota</taxon>
        <taxon>Agaricomycotina</taxon>
        <taxon>Agaricomycetes</taxon>
        <taxon>Russulales</taxon>
        <taxon>Bondarzewiaceae</taxon>
        <taxon>Heterobasidion</taxon>
        <taxon>Heterobasidion annosum species complex</taxon>
    </lineage>
</organism>
<dbReference type="Proteomes" id="UP000030671">
    <property type="component" value="Unassembled WGS sequence"/>
</dbReference>
<dbReference type="SUPFAM" id="SSF52058">
    <property type="entry name" value="L domain-like"/>
    <property type="match status" value="1"/>
</dbReference>